<dbReference type="RefSeq" id="WP_253476376.1">
    <property type="nucleotide sequence ID" value="NZ_JALJXV010000003.1"/>
</dbReference>
<dbReference type="Proteomes" id="UP001205843">
    <property type="component" value="Unassembled WGS sequence"/>
</dbReference>
<gene>
    <name evidence="1" type="ORF">J2T57_001509</name>
</gene>
<evidence type="ECO:0000313" key="2">
    <source>
        <dbReference type="Proteomes" id="UP001205843"/>
    </source>
</evidence>
<evidence type="ECO:0000313" key="1">
    <source>
        <dbReference type="EMBL" id="MCP1674407.1"/>
    </source>
</evidence>
<proteinExistence type="predicted"/>
<reference evidence="1" key="1">
    <citation type="submission" date="2022-03" db="EMBL/GenBank/DDBJ databases">
        <title>Genomic Encyclopedia of Type Strains, Phase III (KMG-III): the genomes of soil and plant-associated and newly described type strains.</title>
        <authorList>
            <person name="Whitman W."/>
        </authorList>
    </citation>
    <scope>NUCLEOTIDE SEQUENCE</scope>
    <source>
        <strain evidence="1">ANL 6-2</strain>
    </source>
</reference>
<keyword evidence="2" id="KW-1185">Reference proteome</keyword>
<sequence length="105" mass="11255">MAATPPLVSVEYFVRPDRNYCFATMAVRSDVADGDLRAAWWVGDQLVVGSAEGTPVLALKRLEGEALRRMQAMYGLLLAEVDAGGFVRHFDLPITGGAQASGSLL</sequence>
<organism evidence="1 2">
    <name type="scientific">Natronocella acetinitrilica</name>
    <dbReference type="NCBI Taxonomy" id="414046"/>
    <lineage>
        <taxon>Bacteria</taxon>
        <taxon>Pseudomonadati</taxon>
        <taxon>Pseudomonadota</taxon>
        <taxon>Gammaproteobacteria</taxon>
        <taxon>Chromatiales</taxon>
        <taxon>Ectothiorhodospiraceae</taxon>
        <taxon>Natronocella</taxon>
    </lineage>
</organism>
<name>A0AAE3KFS9_9GAMM</name>
<dbReference type="AlphaFoldDB" id="A0AAE3KFS9"/>
<comment type="caution">
    <text evidence="1">The sequence shown here is derived from an EMBL/GenBank/DDBJ whole genome shotgun (WGS) entry which is preliminary data.</text>
</comment>
<accession>A0AAE3KFS9</accession>
<dbReference type="EMBL" id="JALJXV010000003">
    <property type="protein sequence ID" value="MCP1674407.1"/>
    <property type="molecule type" value="Genomic_DNA"/>
</dbReference>
<protein>
    <submittedName>
        <fullName evidence="1">Uncharacterized protein</fullName>
    </submittedName>
</protein>